<dbReference type="EMBL" id="MW117965">
    <property type="protein sequence ID" value="QPB07975.1"/>
    <property type="molecule type" value="Genomic_DNA"/>
</dbReference>
<reference evidence="1" key="1">
    <citation type="submission" date="2020-10" db="EMBL/GenBank/DDBJ databases">
        <title>The Isolation and Genome Sequence of a Novel Cyanophage S-H38 from the Yellow Sea, China.</title>
        <authorList>
            <person name="Jiang T."/>
        </authorList>
    </citation>
    <scope>NUCLEOTIDE SEQUENCE</scope>
</reference>
<keyword evidence="2" id="KW-1185">Reference proteome</keyword>
<evidence type="ECO:0000313" key="1">
    <source>
        <dbReference type="EMBL" id="QPB07975.1"/>
    </source>
</evidence>
<name>A0A873WIY9_9CAUD</name>
<dbReference type="InterPro" id="IPR031997">
    <property type="entry name" value="T4-gp15_tss"/>
</dbReference>
<dbReference type="KEGG" id="vg:77946671"/>
<accession>A0A873WIY9</accession>
<protein>
    <submittedName>
        <fullName evidence="1">Tail sheath stabilizer and completion protein</fullName>
    </submittedName>
</protein>
<dbReference type="Proteomes" id="UP000663144">
    <property type="component" value="Segment"/>
</dbReference>
<dbReference type="Gene3D" id="3.30.2000.40">
    <property type="entry name" value="Myoviridae tail sheath stabiliser"/>
    <property type="match status" value="1"/>
</dbReference>
<evidence type="ECO:0000313" key="2">
    <source>
        <dbReference type="Proteomes" id="UP000663144"/>
    </source>
</evidence>
<dbReference type="RefSeq" id="YP_010670466.1">
    <property type="nucleotide sequence ID" value="NC_070964.1"/>
</dbReference>
<proteinExistence type="predicted"/>
<dbReference type="GeneID" id="77946671"/>
<dbReference type="Pfam" id="PF16724">
    <property type="entry name" value="T4-gp15_tss"/>
    <property type="match status" value="1"/>
</dbReference>
<organism evidence="1 2">
    <name type="scientific">Synechococcus phage S-H38</name>
    <dbReference type="NCBI Taxonomy" id="2783673"/>
    <lineage>
        <taxon>Viruses</taxon>
        <taxon>Duplodnaviria</taxon>
        <taxon>Heunggongvirae</taxon>
        <taxon>Uroviricota</taxon>
        <taxon>Caudoviricetes</taxon>
        <taxon>Pantevenvirales</taxon>
        <taxon>Kyanoviridae</taxon>
        <taxon>Yellowseavirus</taxon>
        <taxon>Yellowseavirus thirtyeight</taxon>
    </lineage>
</organism>
<dbReference type="InterPro" id="IPR038553">
    <property type="entry name" value="T4-gp15_tss_sf"/>
</dbReference>
<sequence length="282" mass="31618">MLGTYFYNEIFKKTIIGFGTLFNNIQLRRANGGDVEVMKVPLAYGPTEKFLSRLRENPNLEGRRVQITVPRIGFQLTSIAYDPTRKVAPTQVIKVPSATQGEVDKGYMPVPYNLGFEVDIISKNQDDALQILEQILPFFQPSLSISVNLLTALNETKDVLINLESVDFRDDYEGSFADNRILIYSLRFSAKTYVFGPVKEATGGLIKKVQVDQYTDVDTSRAREVRYSVTPKAKQDYNADGEITSLDDAFVSSGDDFGFNELTSEFTDAARWNPDSGEDEAI</sequence>